<name>A0A127M0W8_9GAMM</name>
<keyword evidence="3 6" id="KW-1015">Disulfide bond</keyword>
<dbReference type="GO" id="GO:0042026">
    <property type="term" value="P:protein refolding"/>
    <property type="evidence" value="ECO:0007669"/>
    <property type="project" value="TreeGrafter"/>
</dbReference>
<dbReference type="InterPro" id="IPR016154">
    <property type="entry name" value="Heat_shock_Hsp33_C"/>
</dbReference>
<accession>A0A127M0W8</accession>
<comment type="PTM">
    <text evidence="6">Under oxidizing conditions two disulfide bonds are formed involving the reactive cysteines. Under reducing conditions zinc is bound to the reactive cysteines and the protein is inactive.</text>
</comment>
<comment type="similarity">
    <text evidence="6">Belongs to the HSP33 family.</text>
</comment>
<comment type="subcellular location">
    <subcellularLocation>
        <location evidence="6">Cytoplasm</location>
    </subcellularLocation>
</comment>
<keyword evidence="5 6" id="KW-0676">Redox-active center</keyword>
<dbReference type="Proteomes" id="UP000074119">
    <property type="component" value="Chromosome"/>
</dbReference>
<comment type="function">
    <text evidence="6">Redox regulated molecular chaperone. Protects both thermally unfolding and oxidatively damaged proteins from irreversible aggregation. Plays an important role in the bacterial defense system toward oxidative stress.</text>
</comment>
<evidence type="ECO:0000256" key="2">
    <source>
        <dbReference type="ARBA" id="ARBA00022833"/>
    </source>
</evidence>
<reference evidence="7 8" key="1">
    <citation type="submission" date="2015-12" db="EMBL/GenBank/DDBJ databases">
        <authorList>
            <person name="Shamseldin A."/>
            <person name="Moawad H."/>
            <person name="Abd El-Rahim W.M."/>
            <person name="Sadowsky M.J."/>
        </authorList>
    </citation>
    <scope>NUCLEOTIDE SEQUENCE [LARGE SCALE GENOMIC DNA]</scope>
    <source>
        <strain evidence="7 8">SM2</strain>
    </source>
</reference>
<organism evidence="7 8">
    <name type="scientific">Zhongshania aliphaticivorans</name>
    <dbReference type="NCBI Taxonomy" id="1470434"/>
    <lineage>
        <taxon>Bacteria</taxon>
        <taxon>Pseudomonadati</taxon>
        <taxon>Pseudomonadota</taxon>
        <taxon>Gammaproteobacteria</taxon>
        <taxon>Cellvibrionales</taxon>
        <taxon>Spongiibacteraceae</taxon>
        <taxon>Zhongshania</taxon>
    </lineage>
</organism>
<dbReference type="SUPFAM" id="SSF64397">
    <property type="entry name" value="Hsp33 domain"/>
    <property type="match status" value="1"/>
</dbReference>
<evidence type="ECO:0000313" key="7">
    <source>
        <dbReference type="EMBL" id="AMO66878.1"/>
    </source>
</evidence>
<proteinExistence type="inferred from homology"/>
<evidence type="ECO:0000256" key="1">
    <source>
        <dbReference type="ARBA" id="ARBA00022490"/>
    </source>
</evidence>
<dbReference type="GO" id="GO:0044183">
    <property type="term" value="F:protein folding chaperone"/>
    <property type="evidence" value="ECO:0007669"/>
    <property type="project" value="TreeGrafter"/>
</dbReference>
<keyword evidence="2 6" id="KW-0862">Zinc</keyword>
<dbReference type="AlphaFoldDB" id="A0A127M0W8"/>
<feature type="disulfide bond" description="Redox-active" evidence="6">
    <location>
        <begin position="256"/>
        <end position="259"/>
    </location>
</feature>
<dbReference type="InterPro" id="IPR016153">
    <property type="entry name" value="Heat_shock_Hsp33_N"/>
</dbReference>
<protein>
    <recommendedName>
        <fullName evidence="6">33 kDa chaperonin</fullName>
    </recommendedName>
    <alternativeName>
        <fullName evidence="6">Heat shock protein 33 homolog</fullName>
        <shortName evidence="6">HSP33</shortName>
    </alternativeName>
</protein>
<dbReference type="CDD" id="cd00498">
    <property type="entry name" value="Hsp33"/>
    <property type="match status" value="1"/>
</dbReference>
<gene>
    <name evidence="6" type="primary">hslO</name>
    <name evidence="7" type="ORF">AZF00_00550</name>
</gene>
<evidence type="ECO:0000256" key="5">
    <source>
        <dbReference type="ARBA" id="ARBA00023284"/>
    </source>
</evidence>
<dbReference type="Gene3D" id="3.55.30.10">
    <property type="entry name" value="Hsp33 domain"/>
    <property type="match status" value="1"/>
</dbReference>
<dbReference type="SUPFAM" id="SSF118352">
    <property type="entry name" value="HSP33 redox switch-like"/>
    <property type="match status" value="1"/>
</dbReference>
<keyword evidence="4 6" id="KW-0143">Chaperone</keyword>
<dbReference type="EMBL" id="CP014544">
    <property type="protein sequence ID" value="AMO66878.1"/>
    <property type="molecule type" value="Genomic_DNA"/>
</dbReference>
<evidence type="ECO:0000256" key="6">
    <source>
        <dbReference type="HAMAP-Rule" id="MF_00117"/>
    </source>
</evidence>
<dbReference type="STRING" id="1470434.AZF00_00550"/>
<evidence type="ECO:0000256" key="4">
    <source>
        <dbReference type="ARBA" id="ARBA00023186"/>
    </source>
</evidence>
<dbReference type="NCBIfam" id="NF001033">
    <property type="entry name" value="PRK00114.1"/>
    <property type="match status" value="1"/>
</dbReference>
<dbReference type="InterPro" id="IPR000397">
    <property type="entry name" value="Heat_shock_Hsp33"/>
</dbReference>
<dbReference type="Gene3D" id="1.10.287.480">
    <property type="entry name" value="helix hairpin bin"/>
    <property type="match status" value="1"/>
</dbReference>
<dbReference type="GO" id="GO:0051082">
    <property type="term" value="F:unfolded protein binding"/>
    <property type="evidence" value="ECO:0007669"/>
    <property type="project" value="UniProtKB-UniRule"/>
</dbReference>
<dbReference type="PIRSF" id="PIRSF005261">
    <property type="entry name" value="Heat_shock_Hsp33"/>
    <property type="match status" value="1"/>
</dbReference>
<dbReference type="GO" id="GO:0005737">
    <property type="term" value="C:cytoplasm"/>
    <property type="evidence" value="ECO:0007669"/>
    <property type="project" value="UniProtKB-SubCell"/>
</dbReference>
<feature type="disulfide bond" description="Redox-active" evidence="6">
    <location>
        <begin position="223"/>
        <end position="225"/>
    </location>
</feature>
<dbReference type="HAMAP" id="MF_00117">
    <property type="entry name" value="HslO"/>
    <property type="match status" value="1"/>
</dbReference>
<dbReference type="Gene3D" id="3.90.1280.10">
    <property type="entry name" value="HSP33 redox switch-like"/>
    <property type="match status" value="1"/>
</dbReference>
<evidence type="ECO:0000256" key="3">
    <source>
        <dbReference type="ARBA" id="ARBA00023157"/>
    </source>
</evidence>
<keyword evidence="1 6" id="KW-0963">Cytoplasm</keyword>
<sequence length="283" mass="31644">MSDTISRFIFDNSDVRGEHVRLEKSYQDILSIHHYPPGVANLLGEFLAAASLLSATIKFEGALILQVRGDGQVPLIMAEANSKQELRAIARDANEAISHDFKALIGNGQLAMTIAPENGKPYQGIVSLDGDSLARCLEAYFQRSEQLATRVWLCADGEHASGMLLQQLPSAKPDLERWEHLSTIAHTIKNEELLSLDVETLLYRLYHQDAVRLFDHKPLLARCRCSRERVVQALISLGREELDDILAEQGQIETNCEFCNRLYQFNAGDIAGLFEQGSDLTRH</sequence>
<dbReference type="KEGG" id="zal:AZF00_00550"/>
<dbReference type="PANTHER" id="PTHR30111:SF1">
    <property type="entry name" value="33 KDA CHAPERONIN"/>
    <property type="match status" value="1"/>
</dbReference>
<dbReference type="RefSeq" id="WP_008253302.1">
    <property type="nucleotide sequence ID" value="NZ_CP014544.1"/>
</dbReference>
<dbReference type="PANTHER" id="PTHR30111">
    <property type="entry name" value="33 KDA CHAPERONIN"/>
    <property type="match status" value="1"/>
</dbReference>
<evidence type="ECO:0000313" key="8">
    <source>
        <dbReference type="Proteomes" id="UP000074119"/>
    </source>
</evidence>
<dbReference type="InterPro" id="IPR023212">
    <property type="entry name" value="Hsp33_helix_hairpin_bin_dom_sf"/>
</dbReference>
<dbReference type="Pfam" id="PF01430">
    <property type="entry name" value="HSP33"/>
    <property type="match status" value="1"/>
</dbReference>